<dbReference type="PANTHER" id="PTHR43736">
    <property type="entry name" value="ADP-RIBOSE PYROPHOSPHATASE"/>
    <property type="match status" value="1"/>
</dbReference>
<gene>
    <name evidence="3" type="ORF">FE784_39675</name>
</gene>
<dbReference type="CDD" id="cd04672">
    <property type="entry name" value="NUDIX_CDP-Chase_like"/>
    <property type="match status" value="1"/>
</dbReference>
<evidence type="ECO:0000313" key="3">
    <source>
        <dbReference type="EMBL" id="TNJ54944.1"/>
    </source>
</evidence>
<dbReference type="Pfam" id="PF00293">
    <property type="entry name" value="NUDIX"/>
    <property type="match status" value="1"/>
</dbReference>
<dbReference type="PANTHER" id="PTHR43736:SF1">
    <property type="entry name" value="DIHYDRONEOPTERIN TRIPHOSPHATE DIPHOSPHATASE"/>
    <property type="match status" value="1"/>
</dbReference>
<dbReference type="InterPro" id="IPR000086">
    <property type="entry name" value="NUDIX_hydrolase_dom"/>
</dbReference>
<dbReference type="Gene3D" id="3.90.79.10">
    <property type="entry name" value="Nucleoside Triphosphate Pyrophosphohydrolase"/>
    <property type="match status" value="1"/>
</dbReference>
<dbReference type="AlphaFoldDB" id="A0A5C4SVI3"/>
<proteinExistence type="inferred from homology"/>
<keyword evidence="4" id="KW-1185">Reference proteome</keyword>
<organism evidence="3 4">
    <name type="scientific">Paenibacillus hemerocallicola</name>
    <dbReference type="NCBI Taxonomy" id="1172614"/>
    <lineage>
        <taxon>Bacteria</taxon>
        <taxon>Bacillati</taxon>
        <taxon>Bacillota</taxon>
        <taxon>Bacilli</taxon>
        <taxon>Bacillales</taxon>
        <taxon>Paenibacillaceae</taxon>
        <taxon>Paenibacillus</taxon>
    </lineage>
</organism>
<feature type="domain" description="Nudix hydrolase" evidence="2">
    <location>
        <begin position="67"/>
        <end position="193"/>
    </location>
</feature>
<sequence>MNEHRWLQWAQRIQAIAQTGLTYTKDGYDMERYEELREISIEMMREQTGEPYPIVKELFASEKGYPTPKVDVRGVVFQDGNILMVREKADGKWTLPGGWADIGYTPKEVAVKEIREEAGLDVRAVKLLAALDKKCHPHPPEPYYIYKLFILCEQTGGSPTAGLETSDVAYFGEHELPELSLNRTTESQIRLMFDYLRDPRKEVTLD</sequence>
<dbReference type="Gene3D" id="6.10.250.1120">
    <property type="match status" value="1"/>
</dbReference>
<keyword evidence="3" id="KW-0378">Hydrolase</keyword>
<evidence type="ECO:0000256" key="1">
    <source>
        <dbReference type="ARBA" id="ARBA00005582"/>
    </source>
</evidence>
<dbReference type="Proteomes" id="UP000307943">
    <property type="component" value="Unassembled WGS sequence"/>
</dbReference>
<dbReference type="EMBL" id="VDCQ01000121">
    <property type="protein sequence ID" value="TNJ54944.1"/>
    <property type="molecule type" value="Genomic_DNA"/>
</dbReference>
<dbReference type="SUPFAM" id="SSF55811">
    <property type="entry name" value="Nudix"/>
    <property type="match status" value="1"/>
</dbReference>
<dbReference type="PROSITE" id="PS51462">
    <property type="entry name" value="NUDIX"/>
    <property type="match status" value="1"/>
</dbReference>
<evidence type="ECO:0000313" key="4">
    <source>
        <dbReference type="Proteomes" id="UP000307943"/>
    </source>
</evidence>
<dbReference type="GO" id="GO:0016787">
    <property type="term" value="F:hydrolase activity"/>
    <property type="evidence" value="ECO:0007669"/>
    <property type="project" value="UniProtKB-KW"/>
</dbReference>
<dbReference type="InterPro" id="IPR015797">
    <property type="entry name" value="NUDIX_hydrolase-like_dom_sf"/>
</dbReference>
<accession>A0A5C4SVI3</accession>
<comment type="caution">
    <text evidence="3">The sequence shown here is derived from an EMBL/GenBank/DDBJ whole genome shotgun (WGS) entry which is preliminary data.</text>
</comment>
<reference evidence="3 4" key="1">
    <citation type="submission" date="2019-05" db="EMBL/GenBank/DDBJ databases">
        <title>We sequenced the genome of Paenibacillus hemerocallicola KCTC 33185 for further insight into its adaptation and study the phylogeny of Paenibacillus.</title>
        <authorList>
            <person name="Narsing Rao M.P."/>
        </authorList>
    </citation>
    <scope>NUCLEOTIDE SEQUENCE [LARGE SCALE GENOMIC DNA]</scope>
    <source>
        <strain evidence="3 4">KCTC 33185</strain>
    </source>
</reference>
<dbReference type="RefSeq" id="WP_139607826.1">
    <property type="nucleotide sequence ID" value="NZ_VDCQ01000121.1"/>
</dbReference>
<dbReference type="InterPro" id="IPR059176">
    <property type="entry name" value="UDP-X_N"/>
</dbReference>
<protein>
    <submittedName>
        <fullName evidence="3">NUDIX hydrolase</fullName>
    </submittedName>
</protein>
<evidence type="ECO:0000259" key="2">
    <source>
        <dbReference type="PROSITE" id="PS51462"/>
    </source>
</evidence>
<name>A0A5C4SVI3_9BACL</name>
<dbReference type="Pfam" id="PF12535">
    <property type="entry name" value="Nudix_N"/>
    <property type="match status" value="1"/>
</dbReference>
<dbReference type="OrthoDB" id="9804442at2"/>
<comment type="similarity">
    <text evidence="1">Belongs to the Nudix hydrolase family.</text>
</comment>